<reference evidence="2" key="2">
    <citation type="journal article" date="2015" name="Data Brief">
        <title>Shoot transcriptome of the giant reed, Arundo donax.</title>
        <authorList>
            <person name="Barrero R.A."/>
            <person name="Guerrero F.D."/>
            <person name="Moolhuijzen P."/>
            <person name="Goolsby J.A."/>
            <person name="Tidwell J."/>
            <person name="Bellgard S.E."/>
            <person name="Bellgard M.I."/>
        </authorList>
    </citation>
    <scope>NUCLEOTIDE SEQUENCE</scope>
    <source>
        <tissue evidence="2">Shoot tissue taken approximately 20 cm above the soil surface</tissue>
    </source>
</reference>
<dbReference type="EMBL" id="GBRH01182967">
    <property type="protein sequence ID" value="JAE14929.1"/>
    <property type="molecule type" value="Transcribed_RNA"/>
</dbReference>
<protein>
    <submittedName>
        <fullName evidence="2">Uncharacterized protein</fullName>
    </submittedName>
</protein>
<proteinExistence type="predicted"/>
<evidence type="ECO:0000313" key="2">
    <source>
        <dbReference type="EMBL" id="JAE14929.1"/>
    </source>
</evidence>
<reference evidence="2" key="1">
    <citation type="submission" date="2014-09" db="EMBL/GenBank/DDBJ databases">
        <authorList>
            <person name="Magalhaes I.L.F."/>
            <person name="Oliveira U."/>
            <person name="Santos F.R."/>
            <person name="Vidigal T.H.D.A."/>
            <person name="Brescovit A.D."/>
            <person name="Santos A.J."/>
        </authorList>
    </citation>
    <scope>NUCLEOTIDE SEQUENCE</scope>
    <source>
        <tissue evidence="2">Shoot tissue taken approximately 20 cm above the soil surface</tissue>
    </source>
</reference>
<dbReference type="AlphaFoldDB" id="A0A0A9FUK3"/>
<feature type="compositionally biased region" description="Basic and acidic residues" evidence="1">
    <location>
        <begin position="67"/>
        <end position="80"/>
    </location>
</feature>
<organism evidence="2">
    <name type="scientific">Arundo donax</name>
    <name type="common">Giant reed</name>
    <name type="synonym">Donax arundinaceus</name>
    <dbReference type="NCBI Taxonomy" id="35708"/>
    <lineage>
        <taxon>Eukaryota</taxon>
        <taxon>Viridiplantae</taxon>
        <taxon>Streptophyta</taxon>
        <taxon>Embryophyta</taxon>
        <taxon>Tracheophyta</taxon>
        <taxon>Spermatophyta</taxon>
        <taxon>Magnoliopsida</taxon>
        <taxon>Liliopsida</taxon>
        <taxon>Poales</taxon>
        <taxon>Poaceae</taxon>
        <taxon>PACMAD clade</taxon>
        <taxon>Arundinoideae</taxon>
        <taxon>Arundineae</taxon>
        <taxon>Arundo</taxon>
    </lineage>
</organism>
<sequence length="80" mass="9006">MSGRCKGRRGLGGGVEGEAILGAHLSRWHRSSQVYSRCNCRSVMRSRACRDPTTTSQHRPLRPVRSVGERDPPFRWGRGE</sequence>
<accession>A0A0A9FUK3</accession>
<name>A0A0A9FUK3_ARUDO</name>
<evidence type="ECO:0000256" key="1">
    <source>
        <dbReference type="SAM" id="MobiDB-lite"/>
    </source>
</evidence>
<feature type="region of interest" description="Disordered" evidence="1">
    <location>
        <begin position="47"/>
        <end position="80"/>
    </location>
</feature>